<proteinExistence type="predicted"/>
<sequence length="63" mass="6708">MPPSHSSKPSVTTSLLATLSSVRLPLATPIAVPLNAAGISVLLVEARCKSHLRMQHIALRLVR</sequence>
<evidence type="ECO:0000313" key="3">
    <source>
        <dbReference type="Proteomes" id="UP000593561"/>
    </source>
</evidence>
<keyword evidence="3" id="KW-1185">Reference proteome</keyword>
<accession>A0A7J8SQY5</accession>
<dbReference type="AlphaFoldDB" id="A0A7J8SQY5"/>
<keyword evidence="1" id="KW-0472">Membrane</keyword>
<protein>
    <submittedName>
        <fullName evidence="2">Uncharacterized protein</fullName>
    </submittedName>
</protein>
<comment type="caution">
    <text evidence="2">The sequence shown here is derived from an EMBL/GenBank/DDBJ whole genome shotgun (WGS) entry which is preliminary data.</text>
</comment>
<evidence type="ECO:0000256" key="1">
    <source>
        <dbReference type="SAM" id="Phobius"/>
    </source>
</evidence>
<organism evidence="2 3">
    <name type="scientific">Gossypium davidsonii</name>
    <name type="common">Davidson's cotton</name>
    <name type="synonym">Gossypium klotzschianum subsp. davidsonii</name>
    <dbReference type="NCBI Taxonomy" id="34287"/>
    <lineage>
        <taxon>Eukaryota</taxon>
        <taxon>Viridiplantae</taxon>
        <taxon>Streptophyta</taxon>
        <taxon>Embryophyta</taxon>
        <taxon>Tracheophyta</taxon>
        <taxon>Spermatophyta</taxon>
        <taxon>Magnoliopsida</taxon>
        <taxon>eudicotyledons</taxon>
        <taxon>Gunneridae</taxon>
        <taxon>Pentapetalae</taxon>
        <taxon>rosids</taxon>
        <taxon>malvids</taxon>
        <taxon>Malvales</taxon>
        <taxon>Malvaceae</taxon>
        <taxon>Malvoideae</taxon>
        <taxon>Gossypium</taxon>
    </lineage>
</organism>
<name>A0A7J8SQY5_GOSDV</name>
<keyword evidence="1" id="KW-1133">Transmembrane helix</keyword>
<dbReference type="Proteomes" id="UP000593561">
    <property type="component" value="Unassembled WGS sequence"/>
</dbReference>
<evidence type="ECO:0000313" key="2">
    <source>
        <dbReference type="EMBL" id="MBA0628235.1"/>
    </source>
</evidence>
<reference evidence="2 3" key="1">
    <citation type="journal article" date="2019" name="Genome Biol. Evol.">
        <title>Insights into the evolution of the New World diploid cottons (Gossypium, subgenus Houzingenia) based on genome sequencing.</title>
        <authorList>
            <person name="Grover C.E."/>
            <person name="Arick M.A. 2nd"/>
            <person name="Thrash A."/>
            <person name="Conover J.L."/>
            <person name="Sanders W.S."/>
            <person name="Peterson D.G."/>
            <person name="Frelichowski J.E."/>
            <person name="Scheffler J.A."/>
            <person name="Scheffler B.E."/>
            <person name="Wendel J.F."/>
        </authorList>
    </citation>
    <scope>NUCLEOTIDE SEQUENCE [LARGE SCALE GENOMIC DNA]</scope>
    <source>
        <strain evidence="2">27</strain>
        <tissue evidence="2">Leaf</tissue>
    </source>
</reference>
<keyword evidence="1" id="KW-0812">Transmembrane</keyword>
<gene>
    <name evidence="2" type="ORF">Godav_022999</name>
</gene>
<feature type="transmembrane region" description="Helical" evidence="1">
    <location>
        <begin position="24"/>
        <end position="44"/>
    </location>
</feature>
<dbReference type="EMBL" id="JABFAC010000011">
    <property type="protein sequence ID" value="MBA0628235.1"/>
    <property type="molecule type" value="Genomic_DNA"/>
</dbReference>